<keyword evidence="3" id="KW-0560">Oxidoreductase</keyword>
<dbReference type="HOGENOM" id="CLU_718931_0_0_11"/>
<dbReference type="OrthoDB" id="117402at2"/>
<keyword evidence="10" id="KW-1185">Reference proteome</keyword>
<dbReference type="InterPro" id="IPR012336">
    <property type="entry name" value="Thioredoxin-like_fold"/>
</dbReference>
<evidence type="ECO:0000256" key="5">
    <source>
        <dbReference type="ARBA" id="ARBA00023284"/>
    </source>
</evidence>
<dbReference type="PANTHER" id="PTHR13887">
    <property type="entry name" value="GLUTATHIONE S-TRANSFERASE KAPPA"/>
    <property type="match status" value="1"/>
</dbReference>
<name>S2VM75_9ACTO</name>
<dbReference type="Proteomes" id="UP000014393">
    <property type="component" value="Unassembled WGS sequence"/>
</dbReference>
<feature type="compositionally biased region" description="Polar residues" evidence="6">
    <location>
        <begin position="152"/>
        <end position="161"/>
    </location>
</feature>
<keyword evidence="2" id="KW-0732">Signal</keyword>
<accession>S2VM75</accession>
<feature type="compositionally biased region" description="Gly residues" evidence="6">
    <location>
        <begin position="41"/>
        <end position="64"/>
    </location>
</feature>
<dbReference type="PROSITE" id="PS51352">
    <property type="entry name" value="THIOREDOXIN_2"/>
    <property type="match status" value="1"/>
</dbReference>
<reference evidence="9 10" key="1">
    <citation type="submission" date="2013-05" db="EMBL/GenBank/DDBJ databases">
        <title>The Genome Sequence of Actinobaculum schaalii FB123-CNA2.</title>
        <authorList>
            <consortium name="The Broad Institute Genomics Platform"/>
            <person name="Earl A."/>
            <person name="Ward D."/>
            <person name="Feldgarden M."/>
            <person name="Gevers D."/>
            <person name="Saerens B."/>
            <person name="Vaneechoutte M."/>
            <person name="Walker B."/>
            <person name="Young S."/>
            <person name="Zeng Q."/>
            <person name="Gargeya S."/>
            <person name="Fitzgerald M."/>
            <person name="Haas B."/>
            <person name="Abouelleil A."/>
            <person name="Allen A.W."/>
            <person name="Alvarado L."/>
            <person name="Arachchi H.M."/>
            <person name="Berlin A.M."/>
            <person name="Chapman S.B."/>
            <person name="Gainer-Dewar J."/>
            <person name="Goldberg J."/>
            <person name="Griggs A."/>
            <person name="Gujja S."/>
            <person name="Hansen M."/>
            <person name="Howarth C."/>
            <person name="Imamovic A."/>
            <person name="Ireland A."/>
            <person name="Larimer J."/>
            <person name="McCowan C."/>
            <person name="Murphy C."/>
            <person name="Pearson M."/>
            <person name="Poon T.W."/>
            <person name="Priest M."/>
            <person name="Roberts A."/>
            <person name="Saif S."/>
            <person name="Shea T."/>
            <person name="Sisk P."/>
            <person name="Sykes S."/>
            <person name="Wortman J."/>
            <person name="Nusbaum C."/>
            <person name="Birren B."/>
        </authorList>
    </citation>
    <scope>NUCLEOTIDE SEQUENCE [LARGE SCALE GENOMIC DNA]</scope>
    <source>
        <strain evidence="9 10">FB123-CNA-2</strain>
    </source>
</reference>
<feature type="region of interest" description="Disordered" evidence="6">
    <location>
        <begin position="121"/>
        <end position="161"/>
    </location>
</feature>
<evidence type="ECO:0000256" key="7">
    <source>
        <dbReference type="SAM" id="Phobius"/>
    </source>
</evidence>
<proteinExistence type="inferred from homology"/>
<dbReference type="Gene3D" id="3.40.30.10">
    <property type="entry name" value="Glutaredoxin"/>
    <property type="match status" value="1"/>
</dbReference>
<evidence type="ECO:0000313" key="10">
    <source>
        <dbReference type="Proteomes" id="UP000014393"/>
    </source>
</evidence>
<evidence type="ECO:0000256" key="6">
    <source>
        <dbReference type="SAM" id="MobiDB-lite"/>
    </source>
</evidence>
<evidence type="ECO:0000256" key="4">
    <source>
        <dbReference type="ARBA" id="ARBA00023157"/>
    </source>
</evidence>
<comment type="similarity">
    <text evidence="1">Belongs to the thioredoxin family. DsbA subfamily.</text>
</comment>
<keyword evidence="5" id="KW-0676">Redox-active center</keyword>
<dbReference type="PANTHER" id="PTHR13887:SF14">
    <property type="entry name" value="DISULFIDE BOND FORMATION PROTEIN D"/>
    <property type="match status" value="1"/>
</dbReference>
<evidence type="ECO:0000259" key="8">
    <source>
        <dbReference type="PROSITE" id="PS51352"/>
    </source>
</evidence>
<evidence type="ECO:0000256" key="1">
    <source>
        <dbReference type="ARBA" id="ARBA00005791"/>
    </source>
</evidence>
<gene>
    <name evidence="9" type="ORF">HMPREF9237_00457</name>
</gene>
<dbReference type="PATRIC" id="fig|883067.3.peg.458"/>
<dbReference type="EMBL" id="AGWM01000004">
    <property type="protein sequence ID" value="EPD27896.1"/>
    <property type="molecule type" value="Genomic_DNA"/>
</dbReference>
<dbReference type="AlphaFoldDB" id="S2VM75"/>
<feature type="region of interest" description="Disordered" evidence="6">
    <location>
        <begin position="1"/>
        <end position="83"/>
    </location>
</feature>
<dbReference type="Pfam" id="PF13462">
    <property type="entry name" value="Thioredoxin_4"/>
    <property type="match status" value="1"/>
</dbReference>
<dbReference type="SUPFAM" id="SSF52833">
    <property type="entry name" value="Thioredoxin-like"/>
    <property type="match status" value="1"/>
</dbReference>
<feature type="compositionally biased region" description="Pro residues" evidence="6">
    <location>
        <begin position="67"/>
        <end position="76"/>
    </location>
</feature>
<dbReference type="eggNOG" id="COG1651">
    <property type="taxonomic scope" value="Bacteria"/>
</dbReference>
<dbReference type="InterPro" id="IPR036249">
    <property type="entry name" value="Thioredoxin-like_sf"/>
</dbReference>
<organism evidence="9 10">
    <name type="scientific">Actinotignum schaalii FB123-CNA-2</name>
    <dbReference type="NCBI Taxonomy" id="883067"/>
    <lineage>
        <taxon>Bacteria</taxon>
        <taxon>Bacillati</taxon>
        <taxon>Actinomycetota</taxon>
        <taxon>Actinomycetes</taxon>
        <taxon>Actinomycetales</taxon>
        <taxon>Actinomycetaceae</taxon>
        <taxon>Actinotignum</taxon>
    </lineage>
</organism>
<feature type="compositionally biased region" description="Low complexity" evidence="6">
    <location>
        <begin position="122"/>
        <end position="134"/>
    </location>
</feature>
<feature type="domain" description="Thioredoxin" evidence="8">
    <location>
        <begin position="185"/>
        <end position="330"/>
    </location>
</feature>
<evidence type="ECO:0000256" key="3">
    <source>
        <dbReference type="ARBA" id="ARBA00023002"/>
    </source>
</evidence>
<dbReference type="InterPro" id="IPR013766">
    <property type="entry name" value="Thioredoxin_domain"/>
</dbReference>
<evidence type="ECO:0000313" key="9">
    <source>
        <dbReference type="EMBL" id="EPD27896.1"/>
    </source>
</evidence>
<feature type="compositionally biased region" description="Gly residues" evidence="6">
    <location>
        <begin position="135"/>
        <end position="150"/>
    </location>
</feature>
<dbReference type="RefSeq" id="WP_016442098.1">
    <property type="nucleotide sequence ID" value="NZ_KE150262.1"/>
</dbReference>
<protein>
    <recommendedName>
        <fullName evidence="8">Thioredoxin domain-containing protein</fullName>
    </recommendedName>
</protein>
<keyword evidence="7" id="KW-1133">Transmembrane helix</keyword>
<comment type="caution">
    <text evidence="9">The sequence shown here is derived from an EMBL/GenBank/DDBJ whole genome shotgun (WGS) entry which is preliminary data.</text>
</comment>
<keyword evidence="7" id="KW-0472">Membrane</keyword>
<feature type="transmembrane region" description="Helical" evidence="7">
    <location>
        <begin position="89"/>
        <end position="110"/>
    </location>
</feature>
<keyword evidence="4" id="KW-1015">Disulfide bond</keyword>
<evidence type="ECO:0000256" key="2">
    <source>
        <dbReference type="ARBA" id="ARBA00022729"/>
    </source>
</evidence>
<keyword evidence="7" id="KW-0812">Transmembrane</keyword>
<dbReference type="GO" id="GO:0016491">
    <property type="term" value="F:oxidoreductase activity"/>
    <property type="evidence" value="ECO:0007669"/>
    <property type="project" value="UniProtKB-KW"/>
</dbReference>
<sequence>MSQGTPDSVDRGQSGFQGQYGTPAAAGSGAGVGPDPNAGAAAGGGTGTGTGTGSATGTGAGTGAGPAWPPSTPPAPAGEEEQHPSSRGFWVMITVLAIIALVVFAVLLTLGSSNGRFGGGAAHPTTTATAPATPGAGGAGQDSPGQGGPGSLPNTTPGPVETRYTQLATERGWVAGQDYIPTQPDEIRTQLQALPQLETASGQTAGDPKAPVHVTIYSDYACSFCNKLHAESVPQLLELAKKGDIYLAYVQVPIFKDTVSSDRAAAAAHAAGLQGKFWEYSSLLFDGAAAAGHDPDKAPSMFSNENLDAYATQLGLDVEAFRAARDSAETTSFIAAQESLGLETLGLRGTPAIIINGTASTGYQPLTAITNTIELEKALVDAAG</sequence>